<dbReference type="EMBL" id="JALGCL010000003">
    <property type="protein sequence ID" value="MCJ0826127.1"/>
    <property type="molecule type" value="Genomic_DNA"/>
</dbReference>
<dbReference type="PANTHER" id="PTHR10612:SF34">
    <property type="entry name" value="APOLIPOPROTEIN D"/>
    <property type="match status" value="1"/>
</dbReference>
<keyword evidence="5" id="KW-1185">Reference proteome</keyword>
<dbReference type="InterPro" id="IPR022271">
    <property type="entry name" value="Lipocalin_ApoD"/>
</dbReference>
<evidence type="ECO:0000256" key="2">
    <source>
        <dbReference type="PIRNR" id="PIRNR036893"/>
    </source>
</evidence>
<keyword evidence="2" id="KW-0998">Cell outer membrane</keyword>
<evidence type="ECO:0000313" key="4">
    <source>
        <dbReference type="EMBL" id="MCJ0826127.1"/>
    </source>
</evidence>
<keyword evidence="2" id="KW-0449">Lipoprotein</keyword>
<keyword evidence="2" id="KW-0446">Lipid-binding</keyword>
<comment type="subunit">
    <text evidence="2">Homodimer.</text>
</comment>
<dbReference type="SUPFAM" id="SSF50814">
    <property type="entry name" value="Lipocalins"/>
    <property type="match status" value="1"/>
</dbReference>
<dbReference type="PIRSF" id="PIRSF036893">
    <property type="entry name" value="Lipocalin_ApoD"/>
    <property type="match status" value="1"/>
</dbReference>
<feature type="domain" description="Lipocalin/cytosolic fatty-acid binding" evidence="3">
    <location>
        <begin position="1"/>
        <end position="135"/>
    </location>
</feature>
<accession>A0ABT0A576</accession>
<dbReference type="InterPro" id="IPR012674">
    <property type="entry name" value="Calycin"/>
</dbReference>
<comment type="caution">
    <text evidence="4">The sequence shown here is derived from an EMBL/GenBank/DDBJ whole genome shotgun (WGS) entry which is preliminary data.</text>
</comment>
<organism evidence="4 5">
    <name type="scientific">Cognatiluteimonas sedimenti</name>
    <dbReference type="NCBI Taxonomy" id="2927791"/>
    <lineage>
        <taxon>Bacteria</taxon>
        <taxon>Pseudomonadati</taxon>
        <taxon>Pseudomonadota</taxon>
        <taxon>Gammaproteobacteria</taxon>
        <taxon>Lysobacterales</taxon>
        <taxon>Lysobacteraceae</taxon>
        <taxon>Cognatiluteimonas</taxon>
    </lineage>
</organism>
<dbReference type="InterPro" id="IPR000566">
    <property type="entry name" value="Lipocln_cytosolic_FA-bd_dom"/>
</dbReference>
<proteinExistence type="inferred from homology"/>
<name>A0ABT0A576_9GAMM</name>
<dbReference type="PANTHER" id="PTHR10612">
    <property type="entry name" value="APOLIPOPROTEIN D"/>
    <property type="match status" value="1"/>
</dbReference>
<comment type="subcellular location">
    <subcellularLocation>
        <location evidence="2">Cell outer membrane</location>
    </subcellularLocation>
</comment>
<dbReference type="Proteomes" id="UP001165423">
    <property type="component" value="Unassembled WGS sequence"/>
</dbReference>
<sequence length="151" mass="17446">MGRWYVIAHVPYFTDRGHVAARNEYTLRSDGRVGIRYFYRTGFSQPEKLLEASATVQDGSGNRDWKVWFYKVVPANYRVLEVAADDSWALIDSPGRDLAWVFARSPVMDDAQYQDLLQRLRGHGINADKLWRVPQVREQVGQLGFDRPNDP</sequence>
<dbReference type="InterPro" id="IPR047202">
    <property type="entry name" value="Lipocalin_Blc-like_dom"/>
</dbReference>
<dbReference type="Pfam" id="PF08212">
    <property type="entry name" value="Lipocalin_2"/>
    <property type="match status" value="1"/>
</dbReference>
<evidence type="ECO:0000259" key="3">
    <source>
        <dbReference type="Pfam" id="PF08212"/>
    </source>
</evidence>
<reference evidence="4 5" key="1">
    <citation type="submission" date="2022-03" db="EMBL/GenBank/DDBJ databases">
        <title>Luteimonas soily sp. nov., a novel bacterium isolated from the soil.</title>
        <authorList>
            <person name="Zhang X."/>
        </authorList>
    </citation>
    <scope>NUCLEOTIDE SEQUENCE [LARGE SCALE GENOMIC DNA]</scope>
    <source>
        <strain evidence="4 5">50</strain>
    </source>
</reference>
<keyword evidence="2" id="KW-0472">Membrane</keyword>
<comment type="similarity">
    <text evidence="1 2">Belongs to the calycin superfamily. Lipocalin family.</text>
</comment>
<protein>
    <recommendedName>
        <fullName evidence="2">Outer membrane lipoprotein Blc</fullName>
    </recommendedName>
</protein>
<gene>
    <name evidence="4" type="ORF">MQC88_09225</name>
</gene>
<comment type="function">
    <text evidence="2">Involved in the storage or transport of lipids necessary for membrane maintenance under stressful conditions. Displays a binding preference for lysophospholipids.</text>
</comment>
<dbReference type="Gene3D" id="2.40.128.20">
    <property type="match status" value="1"/>
</dbReference>
<evidence type="ECO:0000313" key="5">
    <source>
        <dbReference type="Proteomes" id="UP001165423"/>
    </source>
</evidence>
<evidence type="ECO:0000256" key="1">
    <source>
        <dbReference type="ARBA" id="ARBA00006889"/>
    </source>
</evidence>
<dbReference type="CDD" id="cd19438">
    <property type="entry name" value="lipocalin_Blc-like"/>
    <property type="match status" value="1"/>
</dbReference>